<dbReference type="Gene3D" id="1.10.10.10">
    <property type="entry name" value="Winged helix-like DNA-binding domain superfamily/Winged helix DNA-binding domain"/>
    <property type="match status" value="1"/>
</dbReference>
<feature type="domain" description="Methylguanine DNA methyltransferase ribonuclease-like" evidence="10">
    <location>
        <begin position="6"/>
        <end position="62"/>
    </location>
</feature>
<evidence type="ECO:0000256" key="1">
    <source>
        <dbReference type="ARBA" id="ARBA00001286"/>
    </source>
</evidence>
<protein>
    <recommendedName>
        <fullName evidence="3">methylated-DNA--[protein]-cysteine S-methyltransferase</fullName>
        <ecNumber evidence="3">2.1.1.63</ecNumber>
    </recommendedName>
</protein>
<evidence type="ECO:0000313" key="11">
    <source>
        <dbReference type="EMBL" id="SLN10501.1"/>
    </source>
</evidence>
<dbReference type="InterPro" id="IPR001497">
    <property type="entry name" value="MethylDNA_cys_MeTrfase_AS"/>
</dbReference>
<dbReference type="PANTHER" id="PTHR10815:SF13">
    <property type="entry name" value="METHYLATED-DNA--PROTEIN-CYSTEINE METHYLTRANSFERASE"/>
    <property type="match status" value="1"/>
</dbReference>
<evidence type="ECO:0000313" key="12">
    <source>
        <dbReference type="Proteomes" id="UP000193963"/>
    </source>
</evidence>
<evidence type="ECO:0000259" key="9">
    <source>
        <dbReference type="Pfam" id="PF01035"/>
    </source>
</evidence>
<dbReference type="OrthoDB" id="9802228at2"/>
<keyword evidence="12" id="KW-1185">Reference proteome</keyword>
<dbReference type="CDD" id="cd06445">
    <property type="entry name" value="ATase"/>
    <property type="match status" value="1"/>
</dbReference>
<name>A0A1X6Y4S8_9RHOB</name>
<evidence type="ECO:0000256" key="7">
    <source>
        <dbReference type="ARBA" id="ARBA00023204"/>
    </source>
</evidence>
<comment type="similarity">
    <text evidence="2">Belongs to the MGMT family.</text>
</comment>
<dbReference type="RefSeq" id="WP_085886030.1">
    <property type="nucleotide sequence ID" value="NZ_FWFN01000001.1"/>
</dbReference>
<gene>
    <name evidence="11" type="primary">ogt</name>
    <name evidence="11" type="ORF">PSM7751_00087</name>
</gene>
<dbReference type="InterPro" id="IPR008332">
    <property type="entry name" value="MethylG_MeTrfase_N"/>
</dbReference>
<dbReference type="Pfam" id="PF01035">
    <property type="entry name" value="DNA_binding_1"/>
    <property type="match status" value="1"/>
</dbReference>
<evidence type="ECO:0000256" key="2">
    <source>
        <dbReference type="ARBA" id="ARBA00008711"/>
    </source>
</evidence>
<dbReference type="SUPFAM" id="SSF46767">
    <property type="entry name" value="Methylated DNA-protein cysteine methyltransferase, C-terminal domain"/>
    <property type="match status" value="1"/>
</dbReference>
<dbReference type="InterPro" id="IPR036217">
    <property type="entry name" value="MethylDNA_cys_MeTrfase_DNAb"/>
</dbReference>
<dbReference type="NCBIfam" id="TIGR00589">
    <property type="entry name" value="ogt"/>
    <property type="match status" value="1"/>
</dbReference>
<accession>A0A1X6Y4S8</accession>
<dbReference type="PANTHER" id="PTHR10815">
    <property type="entry name" value="METHYLATED-DNA--PROTEIN-CYSTEINE METHYLTRANSFERASE"/>
    <property type="match status" value="1"/>
</dbReference>
<evidence type="ECO:0000256" key="6">
    <source>
        <dbReference type="ARBA" id="ARBA00022763"/>
    </source>
</evidence>
<comment type="catalytic activity">
    <reaction evidence="8">
        <text>a 6-O-methyl-2'-deoxyguanosine in DNA + L-cysteinyl-[protein] = S-methyl-L-cysteinyl-[protein] + a 2'-deoxyguanosine in DNA</text>
        <dbReference type="Rhea" id="RHEA:24000"/>
        <dbReference type="Rhea" id="RHEA-COMP:10131"/>
        <dbReference type="Rhea" id="RHEA-COMP:10132"/>
        <dbReference type="Rhea" id="RHEA-COMP:11367"/>
        <dbReference type="Rhea" id="RHEA-COMP:11368"/>
        <dbReference type="ChEBI" id="CHEBI:29950"/>
        <dbReference type="ChEBI" id="CHEBI:82612"/>
        <dbReference type="ChEBI" id="CHEBI:85445"/>
        <dbReference type="ChEBI" id="CHEBI:85448"/>
        <dbReference type="EC" id="2.1.1.63"/>
    </reaction>
</comment>
<dbReference type="GO" id="GO:0003908">
    <property type="term" value="F:methylated-DNA-[protein]-cysteine S-methyltransferase activity"/>
    <property type="evidence" value="ECO:0007669"/>
    <property type="project" value="UniProtKB-EC"/>
</dbReference>
<organism evidence="11 12">
    <name type="scientific">Pseudooceanicola marinus</name>
    <dbReference type="NCBI Taxonomy" id="396013"/>
    <lineage>
        <taxon>Bacteria</taxon>
        <taxon>Pseudomonadati</taxon>
        <taxon>Pseudomonadota</taxon>
        <taxon>Alphaproteobacteria</taxon>
        <taxon>Rhodobacterales</taxon>
        <taxon>Paracoccaceae</taxon>
        <taxon>Pseudooceanicola</taxon>
    </lineage>
</organism>
<dbReference type="EMBL" id="FWFN01000001">
    <property type="protein sequence ID" value="SLN10501.1"/>
    <property type="molecule type" value="Genomic_DNA"/>
</dbReference>
<dbReference type="SUPFAM" id="SSF53155">
    <property type="entry name" value="Methylated DNA-protein cysteine methyltransferase domain"/>
    <property type="match status" value="1"/>
</dbReference>
<evidence type="ECO:0000256" key="3">
    <source>
        <dbReference type="ARBA" id="ARBA00011918"/>
    </source>
</evidence>
<dbReference type="Pfam" id="PF02870">
    <property type="entry name" value="Methyltransf_1N"/>
    <property type="match status" value="1"/>
</dbReference>
<dbReference type="FunFam" id="1.10.10.10:FF:000214">
    <property type="entry name" value="Methylated-DNA--protein-cysteine methyltransferase"/>
    <property type="match status" value="1"/>
</dbReference>
<sequence>MDCLSLETPTGRFWLLSDGTAITRAAWHRLGPEAPSPLLEEAATQIRAYYAGQRQVFDLPLRVDASPFQQAVCDAIAAIPFGETRSYGDLARALGRPAQAIGQGCGGNPIPLLIPCHRVLSTTGLGGFSGDGGVETKVWLLKHEGAAGLLI</sequence>
<feature type="domain" description="Methylated-DNA-[protein]-cysteine S-methyltransferase DNA binding" evidence="9">
    <location>
        <begin position="67"/>
        <end position="146"/>
    </location>
</feature>
<evidence type="ECO:0000256" key="8">
    <source>
        <dbReference type="ARBA" id="ARBA00049348"/>
    </source>
</evidence>
<evidence type="ECO:0000259" key="10">
    <source>
        <dbReference type="Pfam" id="PF02870"/>
    </source>
</evidence>
<dbReference type="GO" id="GO:0032259">
    <property type="term" value="P:methylation"/>
    <property type="evidence" value="ECO:0007669"/>
    <property type="project" value="UniProtKB-KW"/>
</dbReference>
<dbReference type="InterPro" id="IPR036631">
    <property type="entry name" value="MGMT_N_sf"/>
</dbReference>
<keyword evidence="4 11" id="KW-0489">Methyltransferase</keyword>
<dbReference type="EC" id="2.1.1.63" evidence="3"/>
<dbReference type="GO" id="GO:0006281">
    <property type="term" value="P:DNA repair"/>
    <property type="evidence" value="ECO:0007669"/>
    <property type="project" value="UniProtKB-KW"/>
</dbReference>
<comment type="catalytic activity">
    <reaction evidence="1">
        <text>a 4-O-methyl-thymidine in DNA + L-cysteinyl-[protein] = a thymidine in DNA + S-methyl-L-cysteinyl-[protein]</text>
        <dbReference type="Rhea" id="RHEA:53428"/>
        <dbReference type="Rhea" id="RHEA-COMP:10131"/>
        <dbReference type="Rhea" id="RHEA-COMP:10132"/>
        <dbReference type="Rhea" id="RHEA-COMP:13555"/>
        <dbReference type="Rhea" id="RHEA-COMP:13556"/>
        <dbReference type="ChEBI" id="CHEBI:29950"/>
        <dbReference type="ChEBI" id="CHEBI:82612"/>
        <dbReference type="ChEBI" id="CHEBI:137386"/>
        <dbReference type="ChEBI" id="CHEBI:137387"/>
        <dbReference type="EC" id="2.1.1.63"/>
    </reaction>
</comment>
<keyword evidence="7" id="KW-0234">DNA repair</keyword>
<keyword evidence="6" id="KW-0227">DNA damage</keyword>
<evidence type="ECO:0000256" key="4">
    <source>
        <dbReference type="ARBA" id="ARBA00022603"/>
    </source>
</evidence>
<dbReference type="Proteomes" id="UP000193963">
    <property type="component" value="Unassembled WGS sequence"/>
</dbReference>
<keyword evidence="5 11" id="KW-0808">Transferase</keyword>
<proteinExistence type="inferred from homology"/>
<dbReference type="InterPro" id="IPR036388">
    <property type="entry name" value="WH-like_DNA-bd_sf"/>
</dbReference>
<dbReference type="InterPro" id="IPR014048">
    <property type="entry name" value="MethylDNA_cys_MeTrfase_DNA-bd"/>
</dbReference>
<dbReference type="AlphaFoldDB" id="A0A1X6Y4S8"/>
<dbReference type="Gene3D" id="3.30.160.70">
    <property type="entry name" value="Methylated DNA-protein cysteine methyltransferase domain"/>
    <property type="match status" value="1"/>
</dbReference>
<evidence type="ECO:0000256" key="5">
    <source>
        <dbReference type="ARBA" id="ARBA00022679"/>
    </source>
</evidence>
<dbReference type="PROSITE" id="PS00374">
    <property type="entry name" value="MGMT"/>
    <property type="match status" value="1"/>
</dbReference>
<reference evidence="12" key="1">
    <citation type="submission" date="2017-03" db="EMBL/GenBank/DDBJ databases">
        <authorList>
            <person name="Rodrigo-Torres L."/>
            <person name="Arahal R.D."/>
            <person name="Lucena T."/>
        </authorList>
    </citation>
    <scope>NUCLEOTIDE SEQUENCE [LARGE SCALE GENOMIC DNA]</scope>
    <source>
        <strain evidence="12">CECT 7751</strain>
    </source>
</reference>